<proteinExistence type="predicted"/>
<sequence>MKKTIQELDCQISYFTRLFLLPQREPTAINTGQNNLLLTEWMSQTVRNLKSKQMSSLLPAAPAISALSKMGQGLCYGICSVYFVYDLVILYV</sequence>
<dbReference type="EMBL" id="JAHFZB010000002">
    <property type="protein sequence ID" value="KAK6492971.1"/>
    <property type="molecule type" value="Genomic_DNA"/>
</dbReference>
<gene>
    <name evidence="1" type="ORF">HHUSO_G2413</name>
</gene>
<accession>A0ABR1A7B1</accession>
<evidence type="ECO:0000313" key="1">
    <source>
        <dbReference type="EMBL" id="KAK6492971.1"/>
    </source>
</evidence>
<keyword evidence="2" id="KW-1185">Reference proteome</keyword>
<organism evidence="1 2">
    <name type="scientific">Huso huso</name>
    <name type="common">Beluga</name>
    <name type="synonym">Acipenser huso</name>
    <dbReference type="NCBI Taxonomy" id="61971"/>
    <lineage>
        <taxon>Eukaryota</taxon>
        <taxon>Metazoa</taxon>
        <taxon>Chordata</taxon>
        <taxon>Craniata</taxon>
        <taxon>Vertebrata</taxon>
        <taxon>Euteleostomi</taxon>
        <taxon>Actinopterygii</taxon>
        <taxon>Chondrostei</taxon>
        <taxon>Acipenseriformes</taxon>
        <taxon>Acipenseridae</taxon>
        <taxon>Huso</taxon>
    </lineage>
</organism>
<protein>
    <submittedName>
        <fullName evidence="1">Uncharacterized protein</fullName>
    </submittedName>
</protein>
<evidence type="ECO:0000313" key="2">
    <source>
        <dbReference type="Proteomes" id="UP001369086"/>
    </source>
</evidence>
<name>A0ABR1A7B1_HUSHU</name>
<reference evidence="1 2" key="1">
    <citation type="submission" date="2021-05" db="EMBL/GenBank/DDBJ databases">
        <authorList>
            <person name="Zahm M."/>
            <person name="Klopp C."/>
            <person name="Cabau C."/>
            <person name="Kuhl H."/>
            <person name="Suciu R."/>
            <person name="Ciorpac M."/>
            <person name="Holostenco D."/>
            <person name="Gessner J."/>
            <person name="Wuertz S."/>
            <person name="Hohne C."/>
            <person name="Stock M."/>
            <person name="Gislard M."/>
            <person name="Lluch J."/>
            <person name="Milhes M."/>
            <person name="Lampietro C."/>
            <person name="Lopez Roques C."/>
            <person name="Donnadieu C."/>
            <person name="Du K."/>
            <person name="Schartl M."/>
            <person name="Guiguen Y."/>
        </authorList>
    </citation>
    <scope>NUCLEOTIDE SEQUENCE [LARGE SCALE GENOMIC DNA]</scope>
    <source>
        <strain evidence="1">Hh-F2</strain>
        <tissue evidence="1">Blood</tissue>
    </source>
</reference>
<dbReference type="Proteomes" id="UP001369086">
    <property type="component" value="Unassembled WGS sequence"/>
</dbReference>
<comment type="caution">
    <text evidence="1">The sequence shown here is derived from an EMBL/GenBank/DDBJ whole genome shotgun (WGS) entry which is preliminary data.</text>
</comment>